<evidence type="ECO:0000313" key="7">
    <source>
        <dbReference type="Proteomes" id="UP000552757"/>
    </source>
</evidence>
<proteinExistence type="predicted"/>
<dbReference type="InterPro" id="IPR011251">
    <property type="entry name" value="Luciferase-like_dom"/>
</dbReference>
<dbReference type="PANTHER" id="PTHR42847">
    <property type="entry name" value="ALKANESULFONATE MONOOXYGENASE"/>
    <property type="match status" value="1"/>
</dbReference>
<dbReference type="InterPro" id="IPR036661">
    <property type="entry name" value="Luciferase-like_sf"/>
</dbReference>
<evidence type="ECO:0000259" key="5">
    <source>
        <dbReference type="Pfam" id="PF00296"/>
    </source>
</evidence>
<dbReference type="RefSeq" id="WP_183955789.1">
    <property type="nucleotide sequence ID" value="NZ_JACIEB010000005.1"/>
</dbReference>
<feature type="domain" description="Luciferase-like" evidence="5">
    <location>
        <begin position="20"/>
        <end position="261"/>
    </location>
</feature>
<dbReference type="Pfam" id="PF00296">
    <property type="entry name" value="Bac_luciferase"/>
    <property type="match status" value="1"/>
</dbReference>
<organism evidence="6 7">
    <name type="scientific">Sphingobium fontiphilum</name>
    <dbReference type="NCBI Taxonomy" id="944425"/>
    <lineage>
        <taxon>Bacteria</taxon>
        <taxon>Pseudomonadati</taxon>
        <taxon>Pseudomonadota</taxon>
        <taxon>Alphaproteobacteria</taxon>
        <taxon>Sphingomonadales</taxon>
        <taxon>Sphingomonadaceae</taxon>
        <taxon>Sphingobium</taxon>
    </lineage>
</organism>
<name>A0A7W6GNX2_9SPHN</name>
<dbReference type="AlphaFoldDB" id="A0A7W6GNX2"/>
<keyword evidence="4" id="KW-0503">Monooxygenase</keyword>
<gene>
    <name evidence="6" type="ORF">GGR44_002392</name>
</gene>
<keyword evidence="1" id="KW-0285">Flavoprotein</keyword>
<evidence type="ECO:0000313" key="6">
    <source>
        <dbReference type="EMBL" id="MBB3982726.1"/>
    </source>
</evidence>
<dbReference type="NCBIfam" id="TIGR03619">
    <property type="entry name" value="F420_Rv2161c"/>
    <property type="match status" value="1"/>
</dbReference>
<keyword evidence="3" id="KW-0560">Oxidoreductase</keyword>
<reference evidence="6 7" key="1">
    <citation type="submission" date="2020-08" db="EMBL/GenBank/DDBJ databases">
        <title>Genomic Encyclopedia of Type Strains, Phase IV (KMG-IV): sequencing the most valuable type-strain genomes for metagenomic binning, comparative biology and taxonomic classification.</title>
        <authorList>
            <person name="Goeker M."/>
        </authorList>
    </citation>
    <scope>NUCLEOTIDE SEQUENCE [LARGE SCALE GENOMIC DNA]</scope>
    <source>
        <strain evidence="6 7">DSM 29348</strain>
    </source>
</reference>
<dbReference type="SUPFAM" id="SSF51679">
    <property type="entry name" value="Bacterial luciferase-like"/>
    <property type="match status" value="1"/>
</dbReference>
<comment type="caution">
    <text evidence="6">The sequence shown here is derived from an EMBL/GenBank/DDBJ whole genome shotgun (WGS) entry which is preliminary data.</text>
</comment>
<dbReference type="PANTHER" id="PTHR42847:SF4">
    <property type="entry name" value="ALKANESULFONATE MONOOXYGENASE-RELATED"/>
    <property type="match status" value="1"/>
</dbReference>
<dbReference type="InterPro" id="IPR050172">
    <property type="entry name" value="SsuD_RutA_monooxygenase"/>
</dbReference>
<evidence type="ECO:0000256" key="4">
    <source>
        <dbReference type="ARBA" id="ARBA00023033"/>
    </source>
</evidence>
<dbReference type="GO" id="GO:0008726">
    <property type="term" value="F:alkanesulfonate monooxygenase activity"/>
    <property type="evidence" value="ECO:0007669"/>
    <property type="project" value="TreeGrafter"/>
</dbReference>
<dbReference type="Gene3D" id="3.20.20.30">
    <property type="entry name" value="Luciferase-like domain"/>
    <property type="match status" value="1"/>
</dbReference>
<dbReference type="Proteomes" id="UP000552757">
    <property type="component" value="Unassembled WGS sequence"/>
</dbReference>
<keyword evidence="2" id="KW-0288">FMN</keyword>
<accession>A0A7W6GNX2</accession>
<dbReference type="GO" id="GO:0046306">
    <property type="term" value="P:alkanesulfonate catabolic process"/>
    <property type="evidence" value="ECO:0007669"/>
    <property type="project" value="TreeGrafter"/>
</dbReference>
<evidence type="ECO:0000256" key="2">
    <source>
        <dbReference type="ARBA" id="ARBA00022643"/>
    </source>
</evidence>
<keyword evidence="7" id="KW-1185">Reference proteome</keyword>
<evidence type="ECO:0000256" key="3">
    <source>
        <dbReference type="ARBA" id="ARBA00023002"/>
    </source>
</evidence>
<protein>
    <submittedName>
        <fullName evidence="6">Putative F420-dependent oxidoreductase</fullName>
    </submittedName>
</protein>
<dbReference type="InterPro" id="IPR019921">
    <property type="entry name" value="Lucif-like_OxRdtase_Rv2161c"/>
</dbReference>
<sequence>MKIGISRPFADPGVPINDIDMGEIARMAEQIGFDWLTSGHHTVRPLKEEIKGPHTHGVPFYQDPLIGAARATAMTKRIEISTGVLIMPMKHPVDVAKQVACIDAYSNGRFMLGLGTGGASRIEIEASGGSFERRWAYTMESIAVMKGLWTQDAFAFDGEFFQFPEVQMYPRPARRPHTPILLGGYSDTVLERVGRHCQGWLPAYAGTRLLTLSETDMTGPEHLKRGRARIMAHAQEAGRDIAHFEIGVILAPGDDSRELRTIYEDAGADRLAFSLPHIESVEDARIALEKIAANVL</sequence>
<dbReference type="EMBL" id="JACIEB010000005">
    <property type="protein sequence ID" value="MBB3982726.1"/>
    <property type="molecule type" value="Genomic_DNA"/>
</dbReference>
<evidence type="ECO:0000256" key="1">
    <source>
        <dbReference type="ARBA" id="ARBA00022630"/>
    </source>
</evidence>